<keyword evidence="1" id="KW-1133">Transmembrane helix</keyword>
<dbReference type="RefSeq" id="WP_425287790.1">
    <property type="nucleotide sequence ID" value="NZ_FOWX01000021.1"/>
</dbReference>
<dbReference type="AlphaFoldDB" id="A0A1I5TND7"/>
<dbReference type="STRING" id="289003.SAMN05216190_12116"/>
<feature type="transmembrane region" description="Helical" evidence="1">
    <location>
        <begin position="40"/>
        <end position="62"/>
    </location>
</feature>
<evidence type="ECO:0000256" key="1">
    <source>
        <dbReference type="SAM" id="Phobius"/>
    </source>
</evidence>
<dbReference type="EMBL" id="FOWX01000021">
    <property type="protein sequence ID" value="SFP84560.1"/>
    <property type="molecule type" value="Genomic_DNA"/>
</dbReference>
<reference evidence="3" key="1">
    <citation type="submission" date="2016-10" db="EMBL/GenBank/DDBJ databases">
        <authorList>
            <person name="Varghese N."/>
            <person name="Submissions S."/>
        </authorList>
    </citation>
    <scope>NUCLEOTIDE SEQUENCE [LARGE SCALE GENOMIC DNA]</scope>
    <source>
        <strain evidence="3">DSM 17834</strain>
    </source>
</reference>
<keyword evidence="1" id="KW-0812">Transmembrane</keyword>
<evidence type="ECO:0000313" key="2">
    <source>
        <dbReference type="EMBL" id="SFP84560.1"/>
    </source>
</evidence>
<accession>A0A1I5TND7</accession>
<feature type="transmembrane region" description="Helical" evidence="1">
    <location>
        <begin position="104"/>
        <end position="125"/>
    </location>
</feature>
<organism evidence="2 3">
    <name type="scientific">Pseudomonas borbori</name>
    <dbReference type="NCBI Taxonomy" id="289003"/>
    <lineage>
        <taxon>Bacteria</taxon>
        <taxon>Pseudomonadati</taxon>
        <taxon>Pseudomonadota</taxon>
        <taxon>Gammaproteobacteria</taxon>
        <taxon>Pseudomonadales</taxon>
        <taxon>Pseudomonadaceae</taxon>
        <taxon>Pseudomonas</taxon>
    </lineage>
</organism>
<keyword evidence="3" id="KW-1185">Reference proteome</keyword>
<feature type="transmembrane region" description="Helical" evidence="1">
    <location>
        <begin position="78"/>
        <end position="98"/>
    </location>
</feature>
<evidence type="ECO:0000313" key="3">
    <source>
        <dbReference type="Proteomes" id="UP000198784"/>
    </source>
</evidence>
<keyword evidence="1" id="KW-0472">Membrane</keyword>
<gene>
    <name evidence="2" type="ORF">SAMN05216190_12116</name>
</gene>
<feature type="transmembrane region" description="Helical" evidence="1">
    <location>
        <begin position="12"/>
        <end position="34"/>
    </location>
</feature>
<protein>
    <submittedName>
        <fullName evidence="2">Uncharacterized protein</fullName>
    </submittedName>
</protein>
<sequence>MQPSTDPTPRPAAVPMARLALTGVAAVIILNLLLRTFVRLGGLLTTLLIAAAVAAAMALWFAARQHRAPLPSERRHLVWLYGGALALLYLGLLAMMALKDDPSPMGMLLLALHYLCYPLFAQLLFSARIFPRRRLG</sequence>
<name>A0A1I5TND7_9PSED</name>
<proteinExistence type="predicted"/>
<dbReference type="Proteomes" id="UP000198784">
    <property type="component" value="Unassembled WGS sequence"/>
</dbReference>